<reference evidence="7" key="1">
    <citation type="submission" date="2018-07" db="EMBL/GenBank/DDBJ databases">
        <authorList>
            <person name="Quirk P.G."/>
            <person name="Krulwich T.A."/>
        </authorList>
    </citation>
    <scope>NUCLEOTIDE SEQUENCE</scope>
</reference>
<organism evidence="7">
    <name type="scientific">Culicoides sonorensis</name>
    <name type="common">Biting midge</name>
    <dbReference type="NCBI Taxonomy" id="179676"/>
    <lineage>
        <taxon>Eukaryota</taxon>
        <taxon>Metazoa</taxon>
        <taxon>Ecdysozoa</taxon>
        <taxon>Arthropoda</taxon>
        <taxon>Hexapoda</taxon>
        <taxon>Insecta</taxon>
        <taxon>Pterygota</taxon>
        <taxon>Neoptera</taxon>
        <taxon>Endopterygota</taxon>
        <taxon>Diptera</taxon>
        <taxon>Nematocera</taxon>
        <taxon>Chironomoidea</taxon>
        <taxon>Ceratopogonidae</taxon>
        <taxon>Ceratopogoninae</taxon>
        <taxon>Culicoides</taxon>
        <taxon>Monoculicoides</taxon>
    </lineage>
</organism>
<keyword evidence="2" id="KW-0819">tRNA processing</keyword>
<evidence type="ECO:0000313" key="7">
    <source>
        <dbReference type="EMBL" id="SSX20610.1"/>
    </source>
</evidence>
<dbReference type="GO" id="GO:0000172">
    <property type="term" value="C:ribonuclease MRP complex"/>
    <property type="evidence" value="ECO:0007669"/>
    <property type="project" value="InterPro"/>
</dbReference>
<evidence type="ECO:0000256" key="2">
    <source>
        <dbReference type="ARBA" id="ARBA00022694"/>
    </source>
</evidence>
<dbReference type="InterPro" id="IPR055079">
    <property type="entry name" value="POP1_C"/>
</dbReference>
<evidence type="ECO:0000256" key="3">
    <source>
        <dbReference type="ARBA" id="ARBA00023242"/>
    </source>
</evidence>
<dbReference type="EMBL" id="UFQT01000131">
    <property type="protein sequence ID" value="SSX20610.1"/>
    <property type="molecule type" value="Genomic_DNA"/>
</dbReference>
<dbReference type="InterPro" id="IPR009723">
    <property type="entry name" value="Pop1_N"/>
</dbReference>
<dbReference type="Pfam" id="PF22770">
    <property type="entry name" value="POP1_C"/>
    <property type="match status" value="1"/>
</dbReference>
<evidence type="ECO:0000259" key="5">
    <source>
        <dbReference type="Pfam" id="PF08170"/>
    </source>
</evidence>
<dbReference type="Pfam" id="PF08170">
    <property type="entry name" value="POPLD"/>
    <property type="match status" value="1"/>
</dbReference>
<proteinExistence type="predicted"/>
<comment type="subcellular location">
    <subcellularLocation>
        <location evidence="1">Nucleus</location>
    </subcellularLocation>
</comment>
<dbReference type="AlphaFoldDB" id="A0A336LRL9"/>
<dbReference type="PANTHER" id="PTHR22731">
    <property type="entry name" value="RIBONUCLEASES P/MRP PROTEIN SUBUNIT POP1"/>
    <property type="match status" value="1"/>
</dbReference>
<accession>A0A336LRL9</accession>
<gene>
    <name evidence="7" type="primary">CSON001977</name>
</gene>
<dbReference type="GO" id="GO:0001682">
    <property type="term" value="P:tRNA 5'-leader removal"/>
    <property type="evidence" value="ECO:0007669"/>
    <property type="project" value="InterPro"/>
</dbReference>
<dbReference type="GO" id="GO:0005655">
    <property type="term" value="C:nucleolar ribonuclease P complex"/>
    <property type="evidence" value="ECO:0007669"/>
    <property type="project" value="InterPro"/>
</dbReference>
<dbReference type="OMA" id="ICIPRRD"/>
<evidence type="ECO:0000259" key="4">
    <source>
        <dbReference type="Pfam" id="PF06978"/>
    </source>
</evidence>
<feature type="domain" description="POP1 C-terminal" evidence="6">
    <location>
        <begin position="443"/>
        <end position="629"/>
    </location>
</feature>
<keyword evidence="3" id="KW-0539">Nucleus</keyword>
<name>A0A336LRL9_CULSO</name>
<dbReference type="InterPro" id="IPR039182">
    <property type="entry name" value="Pop1"/>
</dbReference>
<protein>
    <submittedName>
        <fullName evidence="7">CSON001977 protein</fullName>
    </submittedName>
</protein>
<dbReference type="PANTHER" id="PTHR22731:SF3">
    <property type="entry name" value="RIBONUCLEASES P_MRP PROTEIN SUBUNIT POP1"/>
    <property type="match status" value="1"/>
</dbReference>
<evidence type="ECO:0000259" key="6">
    <source>
        <dbReference type="Pfam" id="PF22770"/>
    </source>
</evidence>
<feature type="domain" description="Pop1 N-terminal" evidence="4">
    <location>
        <begin position="27"/>
        <end position="105"/>
    </location>
</feature>
<dbReference type="InterPro" id="IPR012590">
    <property type="entry name" value="POPLD_dom"/>
</dbReference>
<dbReference type="VEuPathDB" id="VectorBase:CSON001977"/>
<feature type="domain" description="Pop1 N-terminal" evidence="4">
    <location>
        <begin position="107"/>
        <end position="175"/>
    </location>
</feature>
<dbReference type="Pfam" id="PF06978">
    <property type="entry name" value="POP1_N"/>
    <property type="match status" value="2"/>
</dbReference>
<feature type="domain" description="POPLD" evidence="5">
    <location>
        <begin position="310"/>
        <end position="398"/>
    </location>
</feature>
<sequence length="632" mass="73018">MTSDKLQYDSSLGGDIKLPTSINAGDFAAAHINEIKSLIHSINNPQNNKIIHQMMPNRMRRRAMTQNPKRLPRKYREIHVAQMSKSGVPTKNKRPSRKYRRRPSNLMKEYARRMRKNIWLETHIWHAKRFHVKELWGYKIPWTPCDRAGRAAYRAVAKHCLVQDISYYGCIEIEGPFSVLKEGFQKICSQECGLTLTANVFIRGNREGLNRAPKRMKALPALDTEFLMTGPPKDAPKSLSNSAIWDANVRKRILNEMLSTHEINTKRSKEVLVPGETSNFEFTLQPLPILVIQRPGNQDSEWKKIGFGSGYDVIIPNGYGLSVWLNLIAAGARACGVQEVISFHKEMGNDQFLPDTIPGQKEADRVQRELLINYFKRPPNRRVNYTKLSIAKPFKAPWKQLLQNWDNQTDNWHVLRDKDKLVRIQQAIKRRFNIQSAQLEPDMLIPVKLTMMTHGNPGEFSLICIPRRDDLRQNIRKLKLNDNHPVYIEPLKSDPHESERNKLKITHKKLLKRLRSRRVRKKRREQANSLKRIRIMKADTGEICAQHFKKMCQLWLPDNFPSIRHQCSRETIGYMTLTGFTLSEGRVTGIGYVAAKGLEKLLKAVNKGKLICLVRGTKTRNYRFASISLKVS</sequence>
<evidence type="ECO:0000256" key="1">
    <source>
        <dbReference type="ARBA" id="ARBA00004123"/>
    </source>
</evidence>